<keyword evidence="3" id="KW-1185">Reference proteome</keyword>
<proteinExistence type="predicted"/>
<sequence>MTPTPATSNTTPSAAPVPTPLPPIQQRPRPKLADPERFDGTDLTLFPQFLSQLKAKLLIDEASLGGELEQIWYGYSRLGGKAAARIHAWIAANESSPSFTLQGFYSQLESAFSDPTRQEKALVRLNTLRQGNRSVLELVAELNGLLLEAGGSGWEDRVKKGYLKSALNRTIENRLINIEEKETYDGFCQQVQEISHRLENFKRKEKGPWAPPYYKNSGEAVIPSSDTMDWEPAVKTASSRRAKWVTQEEINRRWSERLIPIVANITGAVLEDEDNLEDKDKAGKV</sequence>
<evidence type="ECO:0000256" key="1">
    <source>
        <dbReference type="SAM" id="MobiDB-lite"/>
    </source>
</evidence>
<dbReference type="AlphaFoldDB" id="A0A4S3J0G5"/>
<accession>A0A4S3J0G5</accession>
<name>A0A4S3J0G5_9EURO</name>
<dbReference type="EMBL" id="SOSA01001246">
    <property type="protein sequence ID" value="THC87387.1"/>
    <property type="molecule type" value="Genomic_DNA"/>
</dbReference>
<gene>
    <name evidence="2" type="ORF">EYZ11_013168</name>
</gene>
<organism evidence="2 3">
    <name type="scientific">Aspergillus tanneri</name>
    <dbReference type="NCBI Taxonomy" id="1220188"/>
    <lineage>
        <taxon>Eukaryota</taxon>
        <taxon>Fungi</taxon>
        <taxon>Dikarya</taxon>
        <taxon>Ascomycota</taxon>
        <taxon>Pezizomycotina</taxon>
        <taxon>Eurotiomycetes</taxon>
        <taxon>Eurotiomycetidae</taxon>
        <taxon>Eurotiales</taxon>
        <taxon>Aspergillaceae</taxon>
        <taxon>Aspergillus</taxon>
        <taxon>Aspergillus subgen. Circumdati</taxon>
    </lineage>
</organism>
<feature type="compositionally biased region" description="Pro residues" evidence="1">
    <location>
        <begin position="15"/>
        <end position="25"/>
    </location>
</feature>
<comment type="caution">
    <text evidence="2">The sequence shown here is derived from an EMBL/GenBank/DDBJ whole genome shotgun (WGS) entry which is preliminary data.</text>
</comment>
<evidence type="ECO:0000313" key="2">
    <source>
        <dbReference type="EMBL" id="THC87387.1"/>
    </source>
</evidence>
<feature type="region of interest" description="Disordered" evidence="1">
    <location>
        <begin position="1"/>
        <end position="37"/>
    </location>
</feature>
<feature type="compositionally biased region" description="Low complexity" evidence="1">
    <location>
        <begin position="1"/>
        <end position="14"/>
    </location>
</feature>
<evidence type="ECO:0000313" key="3">
    <source>
        <dbReference type="Proteomes" id="UP000308092"/>
    </source>
</evidence>
<reference evidence="2 3" key="1">
    <citation type="submission" date="2019-03" db="EMBL/GenBank/DDBJ databases">
        <title>The genome sequence of a newly discovered highly antifungal drug resistant Aspergillus species, Aspergillus tanneri NIH 1004.</title>
        <authorList>
            <person name="Mounaud S."/>
            <person name="Singh I."/>
            <person name="Joardar V."/>
            <person name="Pakala S."/>
            <person name="Pakala S."/>
            <person name="Venepally P."/>
            <person name="Hoover J."/>
            <person name="Nierman W."/>
            <person name="Chung J."/>
            <person name="Losada L."/>
        </authorList>
    </citation>
    <scope>NUCLEOTIDE SEQUENCE [LARGE SCALE GENOMIC DNA]</scope>
    <source>
        <strain evidence="2 3">NIH1004</strain>
    </source>
</reference>
<dbReference type="VEuPathDB" id="FungiDB:EYZ11_013168"/>
<dbReference type="Proteomes" id="UP000308092">
    <property type="component" value="Unassembled WGS sequence"/>
</dbReference>
<protein>
    <submittedName>
        <fullName evidence="2">Uncharacterized protein</fullName>
    </submittedName>
</protein>
<dbReference type="STRING" id="1220188.A0A4S3J0G5"/>